<dbReference type="OrthoDB" id="59438at2759"/>
<dbReference type="InterPro" id="IPR029062">
    <property type="entry name" value="Class_I_gatase-like"/>
</dbReference>
<feature type="domain" description="Glutamine amidotransferase" evidence="1">
    <location>
        <begin position="126"/>
        <end position="243"/>
    </location>
</feature>
<evidence type="ECO:0000313" key="2">
    <source>
        <dbReference type="EMBL" id="TDH65113.1"/>
    </source>
</evidence>
<dbReference type="RefSeq" id="XP_067814612.1">
    <property type="nucleotide sequence ID" value="XM_067958712.1"/>
</dbReference>
<keyword evidence="3" id="KW-1185">Reference proteome</keyword>
<evidence type="ECO:0000313" key="3">
    <source>
        <dbReference type="Proteomes" id="UP000294530"/>
    </source>
</evidence>
<dbReference type="KEGG" id="blac:94344383"/>
<dbReference type="InterPro" id="IPR017926">
    <property type="entry name" value="GATASE"/>
</dbReference>
<organism evidence="2 3">
    <name type="scientific">Bremia lactucae</name>
    <name type="common">Lettuce downy mildew</name>
    <dbReference type="NCBI Taxonomy" id="4779"/>
    <lineage>
        <taxon>Eukaryota</taxon>
        <taxon>Sar</taxon>
        <taxon>Stramenopiles</taxon>
        <taxon>Oomycota</taxon>
        <taxon>Peronosporomycetes</taxon>
        <taxon>Peronosporales</taxon>
        <taxon>Peronosporaceae</taxon>
        <taxon>Bremia</taxon>
    </lineage>
</organism>
<dbReference type="AlphaFoldDB" id="A0A976IAM2"/>
<dbReference type="SUPFAM" id="SSF52317">
    <property type="entry name" value="Class I glutamine amidotransferase-like"/>
    <property type="match status" value="1"/>
</dbReference>
<protein>
    <recommendedName>
        <fullName evidence="1">Glutamine amidotransferase domain-containing protein</fullName>
    </recommendedName>
</protein>
<comment type="caution">
    <text evidence="2">The sequence shown here is derived from an EMBL/GenBank/DDBJ whole genome shotgun (WGS) entry which is preliminary data.</text>
</comment>
<dbReference type="Proteomes" id="UP000294530">
    <property type="component" value="Unassembled WGS sequence"/>
</dbReference>
<dbReference type="PANTHER" id="PTHR42695:SF5">
    <property type="entry name" value="GLUTAMINE AMIDOTRANSFERASE YLR126C-RELATED"/>
    <property type="match status" value="1"/>
</dbReference>
<dbReference type="Pfam" id="PF00117">
    <property type="entry name" value="GATase"/>
    <property type="match status" value="1"/>
</dbReference>
<proteinExistence type="predicted"/>
<accession>A0A976IAM2</accession>
<reference evidence="2 3" key="1">
    <citation type="journal article" date="2021" name="Genome Biol.">
        <title>AFLAP: assembly-free linkage analysis pipeline using k-mers from genome sequencing data.</title>
        <authorList>
            <person name="Fletcher K."/>
            <person name="Zhang L."/>
            <person name="Gil J."/>
            <person name="Han R."/>
            <person name="Cavanaugh K."/>
            <person name="Michelmore R."/>
        </authorList>
    </citation>
    <scope>NUCLEOTIDE SEQUENCE [LARGE SCALE GENOMIC DNA]</scope>
    <source>
        <strain evidence="2 3">SF5</strain>
    </source>
</reference>
<sequence>MLSRFSRRYCQQSSSALRALSSAKCLSSPLNILIIDGYALEGRADLEAGGASTAGKLYTNLLNEAAPTGVVIAADVVYPADSDFEMPTIHDYHAVAWTGCSLTIHNVKDIRVVKQISIAQKIFEAETKRLSHFVTGIPQYGSCWAAQIAVAASGGHCGLNPRGREMGVARKIELTPEGRAHPMFEGKPSVFDAFTSHSDEITHMPRGGLTLCGNDFTAVQAVAVRHERGDFWAVQYHPEYDLHELARLTYCRRAKLVELGFFTDFISADRYIDDLENLHIDPCRYDIAWRLGLDADVMDANIRHCETRNFIKYLAIPYKLTMATK</sequence>
<name>A0A976IAM2_BRELC</name>
<dbReference type="GO" id="GO:0005829">
    <property type="term" value="C:cytosol"/>
    <property type="evidence" value="ECO:0007669"/>
    <property type="project" value="TreeGrafter"/>
</dbReference>
<dbReference type="GeneID" id="94344383"/>
<dbReference type="PROSITE" id="PS51273">
    <property type="entry name" value="GATASE_TYPE_1"/>
    <property type="match status" value="1"/>
</dbReference>
<gene>
    <name evidence="2" type="ORF">CCR75_000605</name>
</gene>
<dbReference type="Gene3D" id="3.40.50.880">
    <property type="match status" value="1"/>
</dbReference>
<dbReference type="InterPro" id="IPR044992">
    <property type="entry name" value="ChyE-like"/>
</dbReference>
<evidence type="ECO:0000259" key="1">
    <source>
        <dbReference type="Pfam" id="PF00117"/>
    </source>
</evidence>
<dbReference type="PANTHER" id="PTHR42695">
    <property type="entry name" value="GLUTAMINE AMIDOTRANSFERASE YLR126C-RELATED"/>
    <property type="match status" value="1"/>
</dbReference>
<dbReference type="EMBL" id="SHOA02000220">
    <property type="protein sequence ID" value="TDH65113.1"/>
    <property type="molecule type" value="Genomic_DNA"/>
</dbReference>